<proteinExistence type="inferred from homology"/>
<dbReference type="PANTHER" id="PTHR45229:SF3">
    <property type="entry name" value="BIODEGRADATIVE ARGININE DECARBOXYLASE"/>
    <property type="match status" value="1"/>
</dbReference>
<dbReference type="PIRSF" id="PIRSF009393">
    <property type="entry name" value="Orn_decarb"/>
    <property type="match status" value="1"/>
</dbReference>
<gene>
    <name evidence="6" type="ORF">JNB85_18680</name>
</gene>
<dbReference type="SUPFAM" id="SSF53383">
    <property type="entry name" value="PLP-dependent transferases"/>
    <property type="match status" value="1"/>
</dbReference>
<keyword evidence="4" id="KW-0456">Lyase</keyword>
<dbReference type="PANTHER" id="PTHR45229">
    <property type="entry name" value="CONSTITUTIVE ORNITHINE DECARBOXYLASE"/>
    <property type="match status" value="1"/>
</dbReference>
<name>A0ABS7GWW0_9HYPH</name>
<dbReference type="InterPro" id="IPR015422">
    <property type="entry name" value="PyrdxlP-dep_Trfase_small"/>
</dbReference>
<dbReference type="Proteomes" id="UP000717752">
    <property type="component" value="Unassembled WGS sequence"/>
</dbReference>
<keyword evidence="2" id="KW-0210">Decarboxylase</keyword>
<reference evidence="6 7" key="1">
    <citation type="journal article" date="2021" name="MBio">
        <title>Poor Competitiveness of Bradyrhizobium in Pigeon Pea Root Colonization in Indian Soils.</title>
        <authorList>
            <person name="Chalasani D."/>
            <person name="Basu A."/>
            <person name="Pullabhotla S.V.S.R.N."/>
            <person name="Jorrin B."/>
            <person name="Neal A.L."/>
            <person name="Poole P.S."/>
            <person name="Podile A.R."/>
            <person name="Tkacz A."/>
        </authorList>
    </citation>
    <scope>NUCLEOTIDE SEQUENCE [LARGE SCALE GENOMIC DNA]</scope>
    <source>
        <strain evidence="6 7">HU56</strain>
    </source>
</reference>
<dbReference type="Pfam" id="PF03709">
    <property type="entry name" value="OKR_DC_1_N"/>
    <property type="match status" value="1"/>
</dbReference>
<dbReference type="Gene3D" id="3.40.50.2300">
    <property type="match status" value="1"/>
</dbReference>
<comment type="similarity">
    <text evidence="1">Belongs to the Orn/Lys/Arg decarboxylase class-I family.</text>
</comment>
<evidence type="ECO:0000259" key="5">
    <source>
        <dbReference type="PROSITE" id="PS00703"/>
    </source>
</evidence>
<dbReference type="InterPro" id="IPR011193">
    <property type="entry name" value="Orn/lys/arg_de-COase"/>
</dbReference>
<dbReference type="Gene3D" id="3.40.640.10">
    <property type="entry name" value="Type I PLP-dependent aspartate aminotransferase-like (Major domain)"/>
    <property type="match status" value="1"/>
</dbReference>
<dbReference type="RefSeq" id="WP_220335801.1">
    <property type="nucleotide sequence ID" value="NZ_JAEUAK010000007.1"/>
</dbReference>
<evidence type="ECO:0000313" key="7">
    <source>
        <dbReference type="Proteomes" id="UP000717752"/>
    </source>
</evidence>
<dbReference type="Pfam" id="PF01276">
    <property type="entry name" value="OKR_DC_1"/>
    <property type="match status" value="1"/>
</dbReference>
<dbReference type="EMBL" id="JAEUAK010000007">
    <property type="protein sequence ID" value="MBW9054438.1"/>
    <property type="molecule type" value="Genomic_DNA"/>
</dbReference>
<evidence type="ECO:0000256" key="3">
    <source>
        <dbReference type="ARBA" id="ARBA00022898"/>
    </source>
</evidence>
<protein>
    <submittedName>
        <fullName evidence="6">Arginine/lysine/ornithine decarboxylase</fullName>
    </submittedName>
</protein>
<dbReference type="InterPro" id="IPR008286">
    <property type="entry name" value="Prn/Lys/Arg_de-COase_C"/>
</dbReference>
<evidence type="ECO:0000313" key="6">
    <source>
        <dbReference type="EMBL" id="MBW9054438.1"/>
    </source>
</evidence>
<keyword evidence="3" id="KW-0663">Pyridoxal phosphate</keyword>
<dbReference type="Gene3D" id="3.90.100.10">
    <property type="entry name" value="Orn/Lys/Arg decarboxylase, C-terminal domain"/>
    <property type="match status" value="1"/>
</dbReference>
<dbReference type="Pfam" id="PF03711">
    <property type="entry name" value="OKR_DC_1_C"/>
    <property type="match status" value="1"/>
</dbReference>
<dbReference type="SUPFAM" id="SSF55904">
    <property type="entry name" value="Ornithine decarboxylase C-terminal domain"/>
    <property type="match status" value="1"/>
</dbReference>
<dbReference type="InterPro" id="IPR015424">
    <property type="entry name" value="PyrdxlP-dep_Trfase"/>
</dbReference>
<comment type="caution">
    <text evidence="6">The sequence shown here is derived from an EMBL/GenBank/DDBJ whole genome shotgun (WGS) entry which is preliminary data.</text>
</comment>
<keyword evidence="7" id="KW-1185">Reference proteome</keyword>
<evidence type="ECO:0000256" key="4">
    <source>
        <dbReference type="ARBA" id="ARBA00023239"/>
    </source>
</evidence>
<dbReference type="InterPro" id="IPR000310">
    <property type="entry name" value="Orn/Lys/Arg_deCO2ase_major_dom"/>
</dbReference>
<dbReference type="InterPro" id="IPR015421">
    <property type="entry name" value="PyrdxlP-dep_Trfase_major"/>
</dbReference>
<feature type="domain" description="Orn/Lys/Arg decarboxylases family 1 pyridoxal-P attachment site" evidence="5">
    <location>
        <begin position="387"/>
        <end position="401"/>
    </location>
</feature>
<organism evidence="6 7">
    <name type="scientific">Rhizobium mesosinicum</name>
    <dbReference type="NCBI Taxonomy" id="335017"/>
    <lineage>
        <taxon>Bacteria</taxon>
        <taxon>Pseudomonadati</taxon>
        <taxon>Pseudomonadota</taxon>
        <taxon>Alphaproteobacteria</taxon>
        <taxon>Hyphomicrobiales</taxon>
        <taxon>Rhizobiaceae</taxon>
        <taxon>Rhizobium/Agrobacterium group</taxon>
        <taxon>Rhizobium</taxon>
    </lineage>
</organism>
<dbReference type="InterPro" id="IPR005308">
    <property type="entry name" value="OKR_de-COase_N"/>
</dbReference>
<dbReference type="Gene3D" id="3.90.1150.10">
    <property type="entry name" value="Aspartate Aminotransferase, domain 1"/>
    <property type="match status" value="1"/>
</dbReference>
<evidence type="ECO:0000256" key="1">
    <source>
        <dbReference type="ARBA" id="ARBA00010671"/>
    </source>
</evidence>
<dbReference type="PROSITE" id="PS00703">
    <property type="entry name" value="OKR_DC_1"/>
    <property type="match status" value="1"/>
</dbReference>
<dbReference type="InterPro" id="IPR036633">
    <property type="entry name" value="Prn/Lys/Arg_de-COase_C_sf"/>
</dbReference>
<evidence type="ECO:0000256" key="2">
    <source>
        <dbReference type="ARBA" id="ARBA00022793"/>
    </source>
</evidence>
<accession>A0ABS7GWW0</accession>
<sequence>MEFQMAFPIAVIDEDFDGKSAAGRGMRDLAAAIEREGFRIVSGVSYEDARRLVHVFNTESCWLVSVDGTEDKTTRWQVLGEVLTAKRQRNDRLPIFLFGDDTTAEDVPTAVLRHANAFFRLFEDSAEFMARAIAQAARNYLERLPPPMFKALMDYTLEGAYSWHTPGHGGGVAFRKSPVGQLFYTFFGENTLRSDISVSVGSVGSLLDHVGPIAEGERNATRIFGADETLFVVGGTSTANKIVWHGMVGRGDLVLCDRNCHKSILHSLVMTGATPIYLTPSRNGLGIIGPISKDQFTPQAIAGKIAVSPFAGQTSGKVRLMVVTNSTYDGLCYNVDAIKASLGDAVEVLHFDEAWYAYANFHEFYDGFHAISSNKPARSQNAITFATQSTHKLLAALSQASMIHIQHAETKRLDITRFNEAFMMHTSTSPQYGIIASCDVAAAMMEQPAGRALIQETIDEAISFRRAMNAVRKQTKDTWWFDVWEPTIAGQTPSDTHADWVLKPDDAWHGFAGLAENHVMVDPIKVTILSPGLSATGVMDEHGIPTAVVTKFLSSRRIEIEKTGLYSFLVLFSMGITRGKWSTLVTELLNFKDLYDANAPLTRALPALAAAHPEAYAGMGLKDLCEQIHATYRKDDVPKAQREMYTVLPDMALRPADAYDRLVKGRIESVEIDDLMNRILSVMIVPYPPGIPLIMPGERITQSTKSIQDYLLYARDFDRKFPGFETDIHGLRFAPGDGGRRYLVDCIAGEGQE</sequence>